<organism evidence="2 3">
    <name type="scientific">Natrialba chahannaoensis JCM 10990</name>
    <dbReference type="NCBI Taxonomy" id="1227492"/>
    <lineage>
        <taxon>Archaea</taxon>
        <taxon>Methanobacteriati</taxon>
        <taxon>Methanobacteriota</taxon>
        <taxon>Stenosarchaea group</taxon>
        <taxon>Halobacteria</taxon>
        <taxon>Halobacteriales</taxon>
        <taxon>Natrialbaceae</taxon>
        <taxon>Natrialba</taxon>
    </lineage>
</organism>
<dbReference type="GO" id="GO:0008757">
    <property type="term" value="F:S-adenosylmethionine-dependent methyltransferase activity"/>
    <property type="evidence" value="ECO:0007669"/>
    <property type="project" value="InterPro"/>
</dbReference>
<dbReference type="Gene3D" id="3.40.50.150">
    <property type="entry name" value="Vaccinia Virus protein VP39"/>
    <property type="match status" value="1"/>
</dbReference>
<evidence type="ECO:0000259" key="1">
    <source>
        <dbReference type="Pfam" id="PF08241"/>
    </source>
</evidence>
<name>M0AWU7_9EURY</name>
<accession>M0AWU7</accession>
<dbReference type="OrthoDB" id="11691at2157"/>
<dbReference type="Pfam" id="PF08241">
    <property type="entry name" value="Methyltransf_11"/>
    <property type="match status" value="1"/>
</dbReference>
<dbReference type="PANTHER" id="PTHR43861">
    <property type="entry name" value="TRANS-ACONITATE 2-METHYLTRANSFERASE-RELATED"/>
    <property type="match status" value="1"/>
</dbReference>
<evidence type="ECO:0000313" key="2">
    <source>
        <dbReference type="EMBL" id="ELZ02975.1"/>
    </source>
</evidence>
<reference evidence="2 3" key="1">
    <citation type="journal article" date="2014" name="PLoS Genet.">
        <title>Phylogenetically driven sequencing of extremely halophilic archaea reveals strategies for static and dynamic osmo-response.</title>
        <authorList>
            <person name="Becker E.A."/>
            <person name="Seitzer P.M."/>
            <person name="Tritt A."/>
            <person name="Larsen D."/>
            <person name="Krusor M."/>
            <person name="Yao A.I."/>
            <person name="Wu D."/>
            <person name="Madern D."/>
            <person name="Eisen J.A."/>
            <person name="Darling A.E."/>
            <person name="Facciotti M.T."/>
        </authorList>
    </citation>
    <scope>NUCLEOTIDE SEQUENCE [LARGE SCALE GENOMIC DNA]</scope>
    <source>
        <strain evidence="2 3">JCM 10990</strain>
    </source>
</reference>
<dbReference type="AlphaFoldDB" id="M0AWU7"/>
<dbReference type="GO" id="GO:0032259">
    <property type="term" value="P:methylation"/>
    <property type="evidence" value="ECO:0007669"/>
    <property type="project" value="UniProtKB-KW"/>
</dbReference>
<dbReference type="SUPFAM" id="SSF53335">
    <property type="entry name" value="S-adenosyl-L-methionine-dependent methyltransferases"/>
    <property type="match status" value="1"/>
</dbReference>
<dbReference type="EMBL" id="AOIN01000035">
    <property type="protein sequence ID" value="ELZ02975.1"/>
    <property type="molecule type" value="Genomic_DNA"/>
</dbReference>
<gene>
    <name evidence="2" type="ORF">C482_04941</name>
</gene>
<keyword evidence="2" id="KW-0489">Methyltransferase</keyword>
<dbReference type="InterPro" id="IPR029063">
    <property type="entry name" value="SAM-dependent_MTases_sf"/>
</dbReference>
<keyword evidence="2" id="KW-0808">Transferase</keyword>
<comment type="caution">
    <text evidence="2">The sequence shown here is derived from an EMBL/GenBank/DDBJ whole genome shotgun (WGS) entry which is preliminary data.</text>
</comment>
<dbReference type="CDD" id="cd02440">
    <property type="entry name" value="AdoMet_MTases"/>
    <property type="match status" value="1"/>
</dbReference>
<keyword evidence="2" id="KW-0830">Ubiquinone</keyword>
<dbReference type="InterPro" id="IPR013216">
    <property type="entry name" value="Methyltransf_11"/>
</dbReference>
<proteinExistence type="predicted"/>
<protein>
    <submittedName>
        <fullName evidence="2">Ubiquinone/menaquinone biosynthesis methyltransferase UbiE</fullName>
    </submittedName>
</protein>
<dbReference type="Proteomes" id="UP000011693">
    <property type="component" value="Unassembled WGS sequence"/>
</dbReference>
<dbReference type="STRING" id="1227492.C482_04941"/>
<dbReference type="RefSeq" id="WP_006166352.1">
    <property type="nucleotide sequence ID" value="NZ_AOIN01000035.1"/>
</dbReference>
<sequence>MDDITRTLAEYESAADAYAQKYCAESVAARYGDPFLDALTGDRLLDVGCGPGPDVSTFDAAGYDAVGLDLTPAFLQRAREREPAAAFVRGDMRDLPFDDDAFDGVWSSASFLHVPRSDATATLREFRRVLRPDGVVFCSVKRVPTTPGESQDRHFEYYRPDTIRSMVDDVGFELVRVETEANWISVLARHESVETLDRE</sequence>
<dbReference type="PANTHER" id="PTHR43861:SF1">
    <property type="entry name" value="TRANS-ACONITATE 2-METHYLTRANSFERASE"/>
    <property type="match status" value="1"/>
</dbReference>
<dbReference type="PATRIC" id="fig|1227492.4.peg.953"/>
<evidence type="ECO:0000313" key="3">
    <source>
        <dbReference type="Proteomes" id="UP000011693"/>
    </source>
</evidence>
<feature type="domain" description="Methyltransferase type 11" evidence="1">
    <location>
        <begin position="45"/>
        <end position="138"/>
    </location>
</feature>
<keyword evidence="3" id="KW-1185">Reference proteome</keyword>